<keyword evidence="10" id="KW-1015">Disulfide bond</keyword>
<evidence type="ECO:0000256" key="8">
    <source>
        <dbReference type="ARBA" id="ARBA00023040"/>
    </source>
</evidence>
<organism evidence="18 19">
    <name type="scientific">Habropoda laboriosa</name>
    <dbReference type="NCBI Taxonomy" id="597456"/>
    <lineage>
        <taxon>Eukaryota</taxon>
        <taxon>Metazoa</taxon>
        <taxon>Ecdysozoa</taxon>
        <taxon>Arthropoda</taxon>
        <taxon>Hexapoda</taxon>
        <taxon>Insecta</taxon>
        <taxon>Pterygota</taxon>
        <taxon>Neoptera</taxon>
        <taxon>Endopterygota</taxon>
        <taxon>Hymenoptera</taxon>
        <taxon>Apocrita</taxon>
        <taxon>Aculeata</taxon>
        <taxon>Apoidea</taxon>
        <taxon>Anthophila</taxon>
        <taxon>Apidae</taxon>
        <taxon>Habropoda</taxon>
    </lineage>
</organism>
<evidence type="ECO:0000256" key="15">
    <source>
        <dbReference type="ARBA" id="ARBA00053568"/>
    </source>
</evidence>
<dbReference type="Proteomes" id="UP000053825">
    <property type="component" value="Unassembled WGS sequence"/>
</dbReference>
<keyword evidence="6 16" id="KW-1133">Transmembrane helix</keyword>
<dbReference type="InterPro" id="IPR050125">
    <property type="entry name" value="GPCR_opsins"/>
</dbReference>
<keyword evidence="13 16" id="KW-0807">Transducer</keyword>
<evidence type="ECO:0000256" key="9">
    <source>
        <dbReference type="ARBA" id="ARBA00023136"/>
    </source>
</evidence>
<dbReference type="Pfam" id="PF00001">
    <property type="entry name" value="7tm_1"/>
    <property type="match status" value="1"/>
</dbReference>
<keyword evidence="19" id="KW-1185">Reference proteome</keyword>
<dbReference type="GO" id="GO:0007601">
    <property type="term" value="P:visual perception"/>
    <property type="evidence" value="ECO:0007669"/>
    <property type="project" value="UniProtKB-KW"/>
</dbReference>
<comment type="similarity">
    <text evidence="16">Belongs to the G-protein coupled receptor 1 family. Opsin subfamily.</text>
</comment>
<evidence type="ECO:0000256" key="3">
    <source>
        <dbReference type="ARBA" id="ARBA00022606"/>
    </source>
</evidence>
<evidence type="ECO:0000256" key="6">
    <source>
        <dbReference type="ARBA" id="ARBA00022989"/>
    </source>
</evidence>
<evidence type="ECO:0000256" key="7">
    <source>
        <dbReference type="ARBA" id="ARBA00022991"/>
    </source>
</evidence>
<keyword evidence="3 16" id="KW-0716">Sensory transduction</keyword>
<dbReference type="PRINTS" id="PR00238">
    <property type="entry name" value="OPSIN"/>
</dbReference>
<keyword evidence="8 16" id="KW-0297">G-protein coupled receptor</keyword>
<keyword evidence="14" id="KW-0844">Vision</keyword>
<dbReference type="OrthoDB" id="2105199at2759"/>
<proteinExistence type="inferred from homology"/>
<comment type="caution">
    <text evidence="16">Lacks conserved residue(s) required for the propagation of feature annotation.</text>
</comment>
<keyword evidence="7 16" id="KW-0157">Chromophore</keyword>
<dbReference type="InterPro" id="IPR017452">
    <property type="entry name" value="GPCR_Rhodpsn_7TM"/>
</dbReference>
<comment type="subcellular location">
    <subcellularLocation>
        <location evidence="1 16">Membrane</location>
        <topology evidence="1 16">Multi-pass membrane protein</topology>
    </subcellularLocation>
</comment>
<feature type="transmembrane region" description="Helical" evidence="16">
    <location>
        <begin position="86"/>
        <end position="109"/>
    </location>
</feature>
<name>A0A0L7QNY8_9HYME</name>
<feature type="domain" description="G-protein coupled receptors family 1 profile" evidence="17">
    <location>
        <begin position="65"/>
        <end position="328"/>
    </location>
</feature>
<evidence type="ECO:0000313" key="18">
    <source>
        <dbReference type="EMBL" id="KOC60294.1"/>
    </source>
</evidence>
<dbReference type="InterPro" id="IPR001760">
    <property type="entry name" value="Opsin"/>
</dbReference>
<evidence type="ECO:0000256" key="11">
    <source>
        <dbReference type="ARBA" id="ARBA00023170"/>
    </source>
</evidence>
<evidence type="ECO:0000256" key="14">
    <source>
        <dbReference type="ARBA" id="ARBA00023305"/>
    </source>
</evidence>
<evidence type="ECO:0000256" key="12">
    <source>
        <dbReference type="ARBA" id="ARBA00023180"/>
    </source>
</evidence>
<keyword evidence="12" id="KW-0325">Glycoprotein</keyword>
<dbReference type="AlphaFoldDB" id="A0A0L7QNY8"/>
<dbReference type="InterPro" id="IPR027430">
    <property type="entry name" value="Retinal_BS"/>
</dbReference>
<evidence type="ECO:0000256" key="5">
    <source>
        <dbReference type="ARBA" id="ARBA00022925"/>
    </source>
</evidence>
<evidence type="ECO:0000256" key="2">
    <source>
        <dbReference type="ARBA" id="ARBA00022543"/>
    </source>
</evidence>
<feature type="transmembrane region" description="Helical" evidence="16">
    <location>
        <begin position="275"/>
        <end position="299"/>
    </location>
</feature>
<sequence length="371" mass="41357">MSNDSIHWEARYLPAGPPRLLGWNVPAEELVHIPEHWLVFPEPNPSLHYLLALLYILFTFLALLGNGLVIWIFCAAKSLRTPSNMFVVNLAICDFFMMIKTPIFIYNSFNTGFALGHLGCQIFAVIGSLSGIAAAITNAAIAYDRYSTIARPLDGKLSRGQVILFIVLIWTYTIPWALMPVMGVWGRFVPEGFLTSCSFDYLTDSNEIRTFVATIFTFSYAIPMTLIIYYYSQIVSHVVNHEKALREQAKKMNVDSLRSNANTSSQSAEIRIAKAAITICFLFVLSWTPYGVLAMIGAFGNKQLLTPGVTMIPACTCKAVACLDPYVYAISHPKYRLELQKRLPWLELQEKPISDSTSTTTETVNAPPASS</sequence>
<dbReference type="PROSITE" id="PS00238">
    <property type="entry name" value="OPSIN"/>
    <property type="match status" value="1"/>
</dbReference>
<keyword evidence="11 16" id="KW-0675">Receptor</keyword>
<dbReference type="CDD" id="cd15079">
    <property type="entry name" value="7tmA_photoreceptors_insect"/>
    <property type="match status" value="1"/>
</dbReference>
<evidence type="ECO:0000256" key="16">
    <source>
        <dbReference type="RuleBase" id="RU004951"/>
    </source>
</evidence>
<keyword evidence="5 16" id="KW-0681">Retinal protein</keyword>
<dbReference type="InterPro" id="IPR000276">
    <property type="entry name" value="GPCR_Rhodpsn"/>
</dbReference>
<evidence type="ECO:0000313" key="19">
    <source>
        <dbReference type="Proteomes" id="UP000053825"/>
    </source>
</evidence>
<gene>
    <name evidence="18" type="ORF">WH47_08666</name>
</gene>
<feature type="transmembrane region" description="Helical" evidence="16">
    <location>
        <begin position="208"/>
        <end position="231"/>
    </location>
</feature>
<dbReference type="GO" id="GO:0009881">
    <property type="term" value="F:photoreceptor activity"/>
    <property type="evidence" value="ECO:0007669"/>
    <property type="project" value="UniProtKB-KW"/>
</dbReference>
<evidence type="ECO:0000256" key="1">
    <source>
        <dbReference type="ARBA" id="ARBA00004141"/>
    </source>
</evidence>
<dbReference type="FunFam" id="1.20.1070.10:FF:000044">
    <property type="entry name" value="Opsin, ultraviolet-sensitive"/>
    <property type="match status" value="1"/>
</dbReference>
<evidence type="ECO:0000259" key="17">
    <source>
        <dbReference type="PROSITE" id="PS50262"/>
    </source>
</evidence>
<accession>A0A0L7QNY8</accession>
<evidence type="ECO:0000256" key="10">
    <source>
        <dbReference type="ARBA" id="ARBA00023157"/>
    </source>
</evidence>
<keyword evidence="2 16" id="KW-0600">Photoreceptor protein</keyword>
<dbReference type="GO" id="GO:0016020">
    <property type="term" value="C:membrane"/>
    <property type="evidence" value="ECO:0007669"/>
    <property type="project" value="UniProtKB-SubCell"/>
</dbReference>
<dbReference type="GO" id="GO:0004930">
    <property type="term" value="F:G protein-coupled receptor activity"/>
    <property type="evidence" value="ECO:0007669"/>
    <property type="project" value="UniProtKB-KW"/>
</dbReference>
<protein>
    <submittedName>
        <fullName evidence="18">Opsin, ultraviolet-sensitive</fullName>
    </submittedName>
</protein>
<dbReference type="PROSITE" id="PS00237">
    <property type="entry name" value="G_PROTEIN_RECEP_F1_1"/>
    <property type="match status" value="1"/>
</dbReference>
<dbReference type="Gene3D" id="1.20.1070.10">
    <property type="entry name" value="Rhodopsin 7-helix transmembrane proteins"/>
    <property type="match status" value="1"/>
</dbReference>
<dbReference type="SUPFAM" id="SSF81321">
    <property type="entry name" value="Family A G protein-coupled receptor-like"/>
    <property type="match status" value="1"/>
</dbReference>
<dbReference type="PRINTS" id="PR00577">
    <property type="entry name" value="OPSINRH3RH4"/>
</dbReference>
<evidence type="ECO:0000256" key="13">
    <source>
        <dbReference type="ARBA" id="ARBA00023224"/>
    </source>
</evidence>
<reference evidence="18 19" key="1">
    <citation type="submission" date="2015-07" db="EMBL/GenBank/DDBJ databases">
        <title>The genome of Habropoda laboriosa.</title>
        <authorList>
            <person name="Pan H."/>
            <person name="Kapheim K."/>
        </authorList>
    </citation>
    <scope>NUCLEOTIDE SEQUENCE [LARGE SCALE GENOMIC DNA]</scope>
    <source>
        <strain evidence="18">0110345459</strain>
    </source>
</reference>
<dbReference type="STRING" id="597456.A0A0L7QNY8"/>
<comment type="function">
    <text evidence="15">Visual pigments are the light-absorbing molecules that mediate vision. They consist of an apoprotein, opsin, covalently linked to 11-cis-retinal.</text>
</comment>
<dbReference type="PRINTS" id="PR00237">
    <property type="entry name" value="GPCRRHODOPSN"/>
</dbReference>
<dbReference type="PANTHER" id="PTHR24240">
    <property type="entry name" value="OPSIN"/>
    <property type="match status" value="1"/>
</dbReference>
<dbReference type="GO" id="GO:0007602">
    <property type="term" value="P:phototransduction"/>
    <property type="evidence" value="ECO:0007669"/>
    <property type="project" value="UniProtKB-KW"/>
</dbReference>
<feature type="transmembrane region" description="Helical" evidence="16">
    <location>
        <begin position="47"/>
        <end position="74"/>
    </location>
</feature>
<dbReference type="EMBL" id="KQ414843">
    <property type="protein sequence ID" value="KOC60294.1"/>
    <property type="molecule type" value="Genomic_DNA"/>
</dbReference>
<feature type="transmembrane region" description="Helical" evidence="16">
    <location>
        <begin position="162"/>
        <end position="188"/>
    </location>
</feature>
<feature type="transmembrane region" description="Helical" evidence="16">
    <location>
        <begin position="121"/>
        <end position="141"/>
    </location>
</feature>
<keyword evidence="4 16" id="KW-0812">Transmembrane</keyword>
<keyword evidence="9 16" id="KW-0472">Membrane</keyword>
<evidence type="ECO:0000256" key="4">
    <source>
        <dbReference type="ARBA" id="ARBA00022692"/>
    </source>
</evidence>
<dbReference type="PROSITE" id="PS50262">
    <property type="entry name" value="G_PROTEIN_RECEP_F1_2"/>
    <property type="match status" value="1"/>
</dbReference>